<sequence>MTRSGNREEDRRVITDLDVVLRSHDCPFIVQCYGCLISDVILI</sequence>
<keyword evidence="5" id="KW-0418">Kinase</keyword>
<dbReference type="PANTHER" id="PTHR47238">
    <property type="entry name" value="MITOGEN-ACTIVATED PROTEIN KINASE KINASE 5"/>
    <property type="match status" value="1"/>
</dbReference>
<proteinExistence type="predicted"/>
<evidence type="ECO:0000256" key="10">
    <source>
        <dbReference type="ARBA" id="ARBA00051693"/>
    </source>
</evidence>
<dbReference type="Gene3D" id="6.10.140.2120">
    <property type="match status" value="1"/>
</dbReference>
<dbReference type="GO" id="GO:0004674">
    <property type="term" value="F:protein serine/threonine kinase activity"/>
    <property type="evidence" value="ECO:0007669"/>
    <property type="project" value="UniProtKB-KW"/>
</dbReference>
<keyword evidence="1" id="KW-0723">Serine/threonine-protein kinase</keyword>
<dbReference type="AlphaFoldDB" id="A0A915L2V4"/>
<keyword evidence="6" id="KW-0067">ATP-binding</keyword>
<reference evidence="12" key="1">
    <citation type="submission" date="2022-11" db="UniProtKB">
        <authorList>
            <consortium name="WormBaseParasite"/>
        </authorList>
    </citation>
    <scope>IDENTIFICATION</scope>
</reference>
<evidence type="ECO:0000313" key="11">
    <source>
        <dbReference type="Proteomes" id="UP000887565"/>
    </source>
</evidence>
<comment type="catalytic activity">
    <reaction evidence="10">
        <text>L-tyrosyl-[protein] + ATP = O-phospho-L-tyrosyl-[protein] + ADP + H(+)</text>
        <dbReference type="Rhea" id="RHEA:10596"/>
        <dbReference type="Rhea" id="RHEA-COMP:10136"/>
        <dbReference type="Rhea" id="RHEA-COMP:20101"/>
        <dbReference type="ChEBI" id="CHEBI:15378"/>
        <dbReference type="ChEBI" id="CHEBI:30616"/>
        <dbReference type="ChEBI" id="CHEBI:46858"/>
        <dbReference type="ChEBI" id="CHEBI:61978"/>
        <dbReference type="ChEBI" id="CHEBI:456216"/>
        <dbReference type="EC" id="2.7.12.2"/>
    </reaction>
</comment>
<evidence type="ECO:0000256" key="3">
    <source>
        <dbReference type="ARBA" id="ARBA00022679"/>
    </source>
</evidence>
<evidence type="ECO:0000256" key="1">
    <source>
        <dbReference type="ARBA" id="ARBA00022527"/>
    </source>
</evidence>
<keyword evidence="4" id="KW-0547">Nucleotide-binding</keyword>
<dbReference type="GO" id="GO:0006950">
    <property type="term" value="P:response to stress"/>
    <property type="evidence" value="ECO:0007669"/>
    <property type="project" value="UniProtKB-ARBA"/>
</dbReference>
<keyword evidence="3" id="KW-0808">Transferase</keyword>
<evidence type="ECO:0000313" key="12">
    <source>
        <dbReference type="WBParaSite" id="nRc.2.0.1.t44822-RA"/>
    </source>
</evidence>
<comment type="catalytic activity">
    <reaction evidence="9">
        <text>L-threonyl-[protein] + ATP = O-phospho-L-threonyl-[protein] + ADP + H(+)</text>
        <dbReference type="Rhea" id="RHEA:46608"/>
        <dbReference type="Rhea" id="RHEA-COMP:11060"/>
        <dbReference type="Rhea" id="RHEA-COMP:11605"/>
        <dbReference type="ChEBI" id="CHEBI:15378"/>
        <dbReference type="ChEBI" id="CHEBI:30013"/>
        <dbReference type="ChEBI" id="CHEBI:30616"/>
        <dbReference type="ChEBI" id="CHEBI:61977"/>
        <dbReference type="ChEBI" id="CHEBI:456216"/>
        <dbReference type="EC" id="2.7.12.2"/>
    </reaction>
</comment>
<dbReference type="Proteomes" id="UP000887565">
    <property type="component" value="Unplaced"/>
</dbReference>
<dbReference type="PANTHER" id="PTHR47238:SF2">
    <property type="entry name" value="DUAL SPECIFICITY MITOGEN-ACTIVATED PROTEIN KINASE KINASE HEMIPTEROUS"/>
    <property type="match status" value="1"/>
</dbReference>
<comment type="catalytic activity">
    <reaction evidence="8">
        <text>L-seryl-[protein] + ATP = O-phospho-L-seryl-[protein] + ADP + H(+)</text>
        <dbReference type="Rhea" id="RHEA:17989"/>
        <dbReference type="Rhea" id="RHEA-COMP:9863"/>
        <dbReference type="Rhea" id="RHEA-COMP:11604"/>
        <dbReference type="ChEBI" id="CHEBI:15378"/>
        <dbReference type="ChEBI" id="CHEBI:29999"/>
        <dbReference type="ChEBI" id="CHEBI:30616"/>
        <dbReference type="ChEBI" id="CHEBI:83421"/>
        <dbReference type="ChEBI" id="CHEBI:456216"/>
        <dbReference type="EC" id="2.7.12.2"/>
    </reaction>
</comment>
<keyword evidence="2" id="KW-0597">Phosphoprotein</keyword>
<protein>
    <submittedName>
        <fullName evidence="12">Uncharacterized protein</fullName>
    </submittedName>
</protein>
<name>A0A915L2V4_ROMCU</name>
<dbReference type="InterPro" id="IPR052468">
    <property type="entry name" value="Dual_spec_MAPK_kinase"/>
</dbReference>
<keyword evidence="7" id="KW-0829">Tyrosine-protein kinase</keyword>
<evidence type="ECO:0000256" key="8">
    <source>
        <dbReference type="ARBA" id="ARBA00049014"/>
    </source>
</evidence>
<dbReference type="WBParaSite" id="nRc.2.0.1.t44822-RA">
    <property type="protein sequence ID" value="nRc.2.0.1.t44822-RA"/>
    <property type="gene ID" value="nRc.2.0.1.g44822"/>
</dbReference>
<evidence type="ECO:0000256" key="5">
    <source>
        <dbReference type="ARBA" id="ARBA00022777"/>
    </source>
</evidence>
<evidence type="ECO:0000256" key="4">
    <source>
        <dbReference type="ARBA" id="ARBA00022741"/>
    </source>
</evidence>
<organism evidence="11 12">
    <name type="scientific">Romanomermis culicivorax</name>
    <name type="common">Nematode worm</name>
    <dbReference type="NCBI Taxonomy" id="13658"/>
    <lineage>
        <taxon>Eukaryota</taxon>
        <taxon>Metazoa</taxon>
        <taxon>Ecdysozoa</taxon>
        <taxon>Nematoda</taxon>
        <taxon>Enoplea</taxon>
        <taxon>Dorylaimia</taxon>
        <taxon>Mermithida</taxon>
        <taxon>Mermithoidea</taxon>
        <taxon>Mermithidae</taxon>
        <taxon>Romanomermis</taxon>
    </lineage>
</organism>
<accession>A0A915L2V4</accession>
<dbReference type="GO" id="GO:0004708">
    <property type="term" value="F:MAP kinase kinase activity"/>
    <property type="evidence" value="ECO:0007669"/>
    <property type="project" value="UniProtKB-EC"/>
</dbReference>
<evidence type="ECO:0000256" key="2">
    <source>
        <dbReference type="ARBA" id="ARBA00022553"/>
    </source>
</evidence>
<evidence type="ECO:0000256" key="9">
    <source>
        <dbReference type="ARBA" id="ARBA00049299"/>
    </source>
</evidence>
<keyword evidence="11" id="KW-1185">Reference proteome</keyword>
<evidence type="ECO:0000256" key="7">
    <source>
        <dbReference type="ARBA" id="ARBA00023137"/>
    </source>
</evidence>
<dbReference type="GO" id="GO:0005524">
    <property type="term" value="F:ATP binding"/>
    <property type="evidence" value="ECO:0007669"/>
    <property type="project" value="UniProtKB-KW"/>
</dbReference>
<dbReference type="GO" id="GO:0004713">
    <property type="term" value="F:protein tyrosine kinase activity"/>
    <property type="evidence" value="ECO:0007669"/>
    <property type="project" value="UniProtKB-KW"/>
</dbReference>
<evidence type="ECO:0000256" key="6">
    <source>
        <dbReference type="ARBA" id="ARBA00022840"/>
    </source>
</evidence>